<dbReference type="Gene3D" id="3.40.1410.10">
    <property type="entry name" value="Chorismate lyase-like"/>
    <property type="match status" value="1"/>
</dbReference>
<accession>A0A1Z1MQU6</accession>
<dbReference type="GeneID" id="33361687"/>
<dbReference type="InterPro" id="IPR028978">
    <property type="entry name" value="Chorismate_lyase_/UTRA_dom_sf"/>
</dbReference>
<dbReference type="AlphaFoldDB" id="A0A1Z1MQU6"/>
<dbReference type="SUPFAM" id="SSF64288">
    <property type="entry name" value="Chorismate lyase-like"/>
    <property type="match status" value="1"/>
</dbReference>
<gene>
    <name evidence="1" type="primary">ycf21</name>
</gene>
<keyword evidence="1" id="KW-0934">Plastid</keyword>
<keyword evidence="1" id="KW-0150">Chloroplast</keyword>
<evidence type="ECO:0008006" key="2">
    <source>
        <dbReference type="Google" id="ProtNLM"/>
    </source>
</evidence>
<geneLocation type="chloroplast" evidence="1"/>
<dbReference type="EMBL" id="MF101452">
    <property type="protein sequence ID" value="ARW68450.1"/>
    <property type="molecule type" value="Genomic_DNA"/>
</dbReference>
<protein>
    <recommendedName>
        <fullName evidence="2">Chorismate lyase</fullName>
    </recommendedName>
</protein>
<dbReference type="InterPro" id="IPR002800">
    <property type="entry name" value="Rv2949c-like"/>
</dbReference>
<proteinExistence type="predicted"/>
<dbReference type="RefSeq" id="YP_009399053.1">
    <property type="nucleotide sequence ID" value="NC_035295.1"/>
</dbReference>
<sequence>MPKIHNRNNIYIDPCYQFQYLLVISIQNLNQKIYNLIPKIWQMILLNDGSLTQTLHYLTKTNIKLSIFQKNKYLRCIWLENSIYTKLIFARSLWKINQQYLPTFINSKALGRNFIQSQVEVYKKLNEIYYGYSLIKEVKYHKPIWGRKYTLYYNNIIIITIQEFFSPSIVDFFL</sequence>
<organism evidence="1">
    <name type="scientific">Taenioma perpusillum</name>
    <dbReference type="NCBI Taxonomy" id="210852"/>
    <lineage>
        <taxon>Eukaryota</taxon>
        <taxon>Rhodophyta</taxon>
        <taxon>Florideophyceae</taxon>
        <taxon>Rhodymeniophycidae</taxon>
        <taxon>Ceramiales</taxon>
        <taxon>Delesseriaceae</taxon>
        <taxon>Taenioma</taxon>
    </lineage>
</organism>
<reference evidence="1" key="1">
    <citation type="journal article" date="2017" name="J. Phycol.">
        <title>Analysis of chloroplast genomes and a supermatrix inform reclassification of the Rhodomelaceae (Rhodophyta).</title>
        <authorList>
            <person name="Diaz-Tapia P."/>
            <person name="Maggs C.A."/>
            <person name="West J.A."/>
            <person name="Verbruggen H."/>
        </authorList>
    </citation>
    <scope>NUCLEOTIDE SEQUENCE</scope>
    <source>
        <strain evidence="1">PD1676</strain>
    </source>
</reference>
<evidence type="ECO:0000313" key="1">
    <source>
        <dbReference type="EMBL" id="ARW68450.1"/>
    </source>
</evidence>
<name>A0A1Z1MQU6_9FLOR</name>
<dbReference type="Pfam" id="PF01947">
    <property type="entry name" value="Rv2949c-like"/>
    <property type="match status" value="1"/>
</dbReference>